<feature type="domain" description="N-acetyltransferase" evidence="3">
    <location>
        <begin position="13"/>
        <end position="161"/>
    </location>
</feature>
<sequence length="166" mass="18147">MTQQITDRQDRAVVLEDITDANWRDVADVAPADDQRRFVAALGARYLLLSTRGGVWNSLAVRAGDEVVGHVMWAYDDEDGTHWIGGMIVNEAEQGKGVGHAAVRALVQRLAALPDCREIRLSYHPDNTPAARLYTTLGFRPTGDFEDEEVVAALSPAFDVTGHSTS</sequence>
<dbReference type="InterPro" id="IPR050680">
    <property type="entry name" value="YpeA/RimI_acetyltransf"/>
</dbReference>
<dbReference type="EMBL" id="CP023697">
    <property type="protein sequence ID" value="QEV09934.1"/>
    <property type="molecule type" value="Genomic_DNA"/>
</dbReference>
<evidence type="ECO:0000256" key="2">
    <source>
        <dbReference type="ARBA" id="ARBA00023315"/>
    </source>
</evidence>
<dbReference type="InterPro" id="IPR016181">
    <property type="entry name" value="Acyl_CoA_acyltransferase"/>
</dbReference>
<name>A0ABX6B5A7_9ACTN</name>
<keyword evidence="2" id="KW-0012">Acyltransferase</keyword>
<reference evidence="4 5" key="1">
    <citation type="submission" date="2017-09" db="EMBL/GenBank/DDBJ databases">
        <authorList>
            <person name="Lee N."/>
            <person name="Cho B.-K."/>
        </authorList>
    </citation>
    <scope>NUCLEOTIDE SEQUENCE [LARGE SCALE GENOMIC DNA]</scope>
    <source>
        <strain evidence="4 5">ATCC 13879</strain>
    </source>
</reference>
<evidence type="ECO:0000313" key="5">
    <source>
        <dbReference type="Proteomes" id="UP000326041"/>
    </source>
</evidence>
<dbReference type="PANTHER" id="PTHR43420">
    <property type="entry name" value="ACETYLTRANSFERASE"/>
    <property type="match status" value="1"/>
</dbReference>
<dbReference type="Pfam" id="PF00583">
    <property type="entry name" value="Acetyltransf_1"/>
    <property type="match status" value="1"/>
</dbReference>
<proteinExistence type="predicted"/>
<dbReference type="GeneID" id="95539460"/>
<keyword evidence="5" id="KW-1185">Reference proteome</keyword>
<evidence type="ECO:0000313" key="4">
    <source>
        <dbReference type="EMBL" id="QEV09934.1"/>
    </source>
</evidence>
<keyword evidence="1" id="KW-0808">Transferase</keyword>
<evidence type="ECO:0000256" key="1">
    <source>
        <dbReference type="ARBA" id="ARBA00022679"/>
    </source>
</evidence>
<accession>A0ABX6B5A7</accession>
<dbReference type="SUPFAM" id="SSF55729">
    <property type="entry name" value="Acyl-CoA N-acyltransferases (Nat)"/>
    <property type="match status" value="1"/>
</dbReference>
<dbReference type="PROSITE" id="PS51186">
    <property type="entry name" value="GNAT"/>
    <property type="match status" value="1"/>
</dbReference>
<gene>
    <name evidence="4" type="ORF">CP972_33890</name>
</gene>
<dbReference type="RefSeq" id="WP_055608992.1">
    <property type="nucleotide sequence ID" value="NZ_CP023697.1"/>
</dbReference>
<evidence type="ECO:0000259" key="3">
    <source>
        <dbReference type="PROSITE" id="PS51186"/>
    </source>
</evidence>
<dbReference type="CDD" id="cd04301">
    <property type="entry name" value="NAT_SF"/>
    <property type="match status" value="1"/>
</dbReference>
<dbReference type="PANTHER" id="PTHR43420:SF47">
    <property type="entry name" value="N-ACETYLTRANSFERASE DOMAIN-CONTAINING PROTEIN"/>
    <property type="match status" value="1"/>
</dbReference>
<protein>
    <submittedName>
        <fullName evidence="4">GNAT family N-acetyltransferase</fullName>
    </submittedName>
</protein>
<organism evidence="4 5">
    <name type="scientific">Streptomyces prasinus</name>
    <dbReference type="NCBI Taxonomy" id="67345"/>
    <lineage>
        <taxon>Bacteria</taxon>
        <taxon>Bacillati</taxon>
        <taxon>Actinomycetota</taxon>
        <taxon>Actinomycetes</taxon>
        <taxon>Kitasatosporales</taxon>
        <taxon>Streptomycetaceae</taxon>
        <taxon>Streptomyces</taxon>
    </lineage>
</organism>
<dbReference type="Proteomes" id="UP000326041">
    <property type="component" value="Chromosome"/>
</dbReference>
<dbReference type="Gene3D" id="3.40.630.30">
    <property type="match status" value="1"/>
</dbReference>
<dbReference type="InterPro" id="IPR000182">
    <property type="entry name" value="GNAT_dom"/>
</dbReference>